<comment type="caution">
    <text evidence="3">The sequence shown here is derived from an EMBL/GenBank/DDBJ whole genome shotgun (WGS) entry which is preliminary data.</text>
</comment>
<dbReference type="AlphaFoldDB" id="A0A259TV10"/>
<sequence length="73" mass="7602">MAEPAAPESPKPGVERSTAGLVVALYLGATLLLAYITYRVIMESRDRLAPPDPDPAALAAPPPAPLVATRLPL</sequence>
<dbReference type="EMBL" id="MQWB01000010">
    <property type="protein sequence ID" value="OZC01414.1"/>
    <property type="molecule type" value="Genomic_DNA"/>
</dbReference>
<keyword evidence="4" id="KW-1185">Reference proteome</keyword>
<evidence type="ECO:0000256" key="1">
    <source>
        <dbReference type="SAM" id="MobiDB-lite"/>
    </source>
</evidence>
<evidence type="ECO:0000313" key="3">
    <source>
        <dbReference type="EMBL" id="OZC01414.1"/>
    </source>
</evidence>
<keyword evidence="2" id="KW-1133">Transmembrane helix</keyword>
<name>A0A259TV10_9BACT</name>
<dbReference type="InParanoid" id="A0A259TV10"/>
<proteinExistence type="predicted"/>
<evidence type="ECO:0000256" key="2">
    <source>
        <dbReference type="SAM" id="Phobius"/>
    </source>
</evidence>
<gene>
    <name evidence="3" type="ORF">BSZ36_17165</name>
</gene>
<protein>
    <submittedName>
        <fullName evidence="3">Uncharacterized protein</fullName>
    </submittedName>
</protein>
<feature type="transmembrane region" description="Helical" evidence="2">
    <location>
        <begin position="20"/>
        <end position="38"/>
    </location>
</feature>
<organism evidence="3 4">
    <name type="scientific">Rubricoccus marinus</name>
    <dbReference type="NCBI Taxonomy" id="716817"/>
    <lineage>
        <taxon>Bacteria</taxon>
        <taxon>Pseudomonadati</taxon>
        <taxon>Rhodothermota</taxon>
        <taxon>Rhodothermia</taxon>
        <taxon>Rhodothermales</taxon>
        <taxon>Rubricoccaceae</taxon>
        <taxon>Rubricoccus</taxon>
    </lineage>
</organism>
<evidence type="ECO:0000313" key="4">
    <source>
        <dbReference type="Proteomes" id="UP000216446"/>
    </source>
</evidence>
<accession>A0A259TV10</accession>
<reference evidence="3 4" key="1">
    <citation type="submission" date="2016-11" db="EMBL/GenBank/DDBJ databases">
        <title>Study of marine rhodopsin-containing bacteria.</title>
        <authorList>
            <person name="Yoshizawa S."/>
            <person name="Kumagai Y."/>
            <person name="Kogure K."/>
        </authorList>
    </citation>
    <scope>NUCLEOTIDE SEQUENCE [LARGE SCALE GENOMIC DNA]</scope>
    <source>
        <strain evidence="3 4">SG-29</strain>
    </source>
</reference>
<keyword evidence="2" id="KW-0812">Transmembrane</keyword>
<keyword evidence="2" id="KW-0472">Membrane</keyword>
<dbReference type="Proteomes" id="UP000216446">
    <property type="component" value="Unassembled WGS sequence"/>
</dbReference>
<feature type="region of interest" description="Disordered" evidence="1">
    <location>
        <begin position="47"/>
        <end position="73"/>
    </location>
</feature>
<feature type="compositionally biased region" description="Pro residues" evidence="1">
    <location>
        <begin position="50"/>
        <end position="65"/>
    </location>
</feature>
<dbReference type="RefSeq" id="WP_094551512.1">
    <property type="nucleotide sequence ID" value="NZ_MQWB01000010.1"/>
</dbReference>